<reference evidence="1 2" key="1">
    <citation type="submission" date="2016-10" db="EMBL/GenBank/DDBJ databases">
        <title>Evaluation of Human, Animal and Environmental Mycobacterium chelonae Isolates by Core Genome Phylogenomic Analysis, Targeted Gene Comparison, and Anti-microbial Susceptibility Patterns: A Tale of Mistaken Identities.</title>
        <authorList>
            <person name="Fogelson S.B."/>
            <person name="Camus A.C."/>
            <person name="Lorenz W."/>
            <person name="Vasireddy R."/>
            <person name="Vasireddy S."/>
            <person name="Smith T."/>
            <person name="Brown-Elliott B.A."/>
            <person name="Wallace R.J.Jr."/>
            <person name="Hasan N.A."/>
            <person name="Reischl U."/>
            <person name="Sanchez S."/>
        </authorList>
    </citation>
    <scope>NUCLEOTIDE SEQUENCE [LARGE SCALE GENOMIC DNA]</scope>
    <source>
        <strain evidence="1 2">8528</strain>
    </source>
</reference>
<dbReference type="EMBL" id="MLIH01000009">
    <property type="protein sequence ID" value="OHU11429.1"/>
    <property type="molecule type" value="Genomic_DNA"/>
</dbReference>
<comment type="caution">
    <text evidence="1">The sequence shown here is derived from an EMBL/GenBank/DDBJ whole genome shotgun (WGS) entry which is preliminary data.</text>
</comment>
<sequence>MATGYNTRADVLVNKTSDGIDLNEIWEEIGQALAIFNEHRTAMASLLSYATTDTGSAIPQTVDTDSFEEADEFGIPEAMRPPGDVLILGNTFKDWDLRTAFTWRYLRAATKEAVTANVTRALEADNRLINGHILYRLFNPAPGINEFGHTVYGLWNGTDGLTPPPFMGNEFSPSTTHYLASQASVIDSGDLEEAIKSITLKGYGISSSSQLLIFANPAQGEAIATFRAGQESRPGGPIAKHDFIRSSNAPAYLTQDTIIGRTPPGEYAGLPVSGSYGPAWLIESPYIPVGYVAVVASGGPNSNANPIAFREHPDPTYRGLLHIPGARPNYPLQDSYFVRSFGVGTRHRGAAAVIQVTTNPTYTAPAKTAFGLTNW</sequence>
<evidence type="ECO:0000313" key="2">
    <source>
        <dbReference type="Proteomes" id="UP000179621"/>
    </source>
</evidence>
<name>A0ABX3C310_9MYCO</name>
<gene>
    <name evidence="1" type="ORF">BKG73_08930</name>
</gene>
<dbReference type="Proteomes" id="UP000179621">
    <property type="component" value="Unassembled WGS sequence"/>
</dbReference>
<protein>
    <recommendedName>
        <fullName evidence="3">Bacteriophage protein</fullName>
    </recommendedName>
</protein>
<evidence type="ECO:0008006" key="3">
    <source>
        <dbReference type="Google" id="ProtNLM"/>
    </source>
</evidence>
<dbReference type="RefSeq" id="WP_070911924.1">
    <property type="nucleotide sequence ID" value="NZ_MLIC01000004.1"/>
</dbReference>
<organism evidence="1 2">
    <name type="scientific">Mycobacteroides saopaulense</name>
    <dbReference type="NCBI Taxonomy" id="1578165"/>
    <lineage>
        <taxon>Bacteria</taxon>
        <taxon>Bacillati</taxon>
        <taxon>Actinomycetota</taxon>
        <taxon>Actinomycetes</taxon>
        <taxon>Mycobacteriales</taxon>
        <taxon>Mycobacteriaceae</taxon>
        <taxon>Mycobacteroides</taxon>
    </lineage>
</organism>
<proteinExistence type="predicted"/>
<evidence type="ECO:0000313" key="1">
    <source>
        <dbReference type="EMBL" id="OHU11429.1"/>
    </source>
</evidence>
<accession>A0ABX3C310</accession>
<keyword evidence="2" id="KW-1185">Reference proteome</keyword>